<dbReference type="InterPro" id="IPR011335">
    <property type="entry name" value="Restrct_endonuc-II-like"/>
</dbReference>
<dbReference type="EMBL" id="CP060790">
    <property type="protein sequence ID" value="QNP61177.1"/>
    <property type="molecule type" value="Genomic_DNA"/>
</dbReference>
<organism evidence="3 4">
    <name type="scientific">Paenacidovorax monticola</name>
    <dbReference type="NCBI Taxonomy" id="1926868"/>
    <lineage>
        <taxon>Bacteria</taxon>
        <taxon>Pseudomonadati</taxon>
        <taxon>Pseudomonadota</taxon>
        <taxon>Betaproteobacteria</taxon>
        <taxon>Burkholderiales</taxon>
        <taxon>Comamonadaceae</taxon>
        <taxon>Paenacidovorax</taxon>
    </lineage>
</organism>
<dbReference type="RefSeq" id="WP_187738153.1">
    <property type="nucleotide sequence ID" value="NZ_CP060790.1"/>
</dbReference>
<accession>A0A7H0HKW1</accession>
<dbReference type="Proteomes" id="UP000516057">
    <property type="component" value="Chromosome"/>
</dbReference>
<evidence type="ECO:0000256" key="1">
    <source>
        <dbReference type="SAM" id="Phobius"/>
    </source>
</evidence>
<dbReference type="GO" id="GO:0004519">
    <property type="term" value="F:endonuclease activity"/>
    <property type="evidence" value="ECO:0007669"/>
    <property type="project" value="UniProtKB-KW"/>
</dbReference>
<protein>
    <submittedName>
        <fullName evidence="3">Restriction endonuclease</fullName>
    </submittedName>
</protein>
<feature type="domain" description="Restriction endonuclease type IV Mrr" evidence="2">
    <location>
        <begin position="83"/>
        <end position="188"/>
    </location>
</feature>
<dbReference type="GO" id="GO:0003677">
    <property type="term" value="F:DNA binding"/>
    <property type="evidence" value="ECO:0007669"/>
    <property type="project" value="InterPro"/>
</dbReference>
<feature type="transmembrane region" description="Helical" evidence="1">
    <location>
        <begin position="43"/>
        <end position="61"/>
    </location>
</feature>
<gene>
    <name evidence="3" type="ORF">H9L24_10925</name>
</gene>
<sequence>MKFKPAPNSLFAILLRSRWWISFAVAGVIALVAFALLPREIAPFAAIGALPIFAVGCVAAWRQWRAPSPAQVEQALATAAGQPWKAFADTLARAWEAEGYTVQRPGAAQAAYDFRIERNGQRTLVSARRWKAANHGTEPLRELQAALQGESAQAGVYVALQPLGDNARLYARDQGLVVLQGEALATLLRKA</sequence>
<keyword evidence="1" id="KW-1133">Transmembrane helix</keyword>
<evidence type="ECO:0000313" key="3">
    <source>
        <dbReference type="EMBL" id="QNP61177.1"/>
    </source>
</evidence>
<dbReference type="AlphaFoldDB" id="A0A7H0HKW1"/>
<keyword evidence="3" id="KW-0378">Hydrolase</keyword>
<feature type="transmembrane region" description="Helical" evidence="1">
    <location>
        <begin position="20"/>
        <end position="37"/>
    </location>
</feature>
<keyword evidence="3" id="KW-0540">Nuclease</keyword>
<name>A0A7H0HKW1_9BURK</name>
<dbReference type="Pfam" id="PF04471">
    <property type="entry name" value="Mrr_cat"/>
    <property type="match status" value="1"/>
</dbReference>
<dbReference type="GO" id="GO:0009307">
    <property type="term" value="P:DNA restriction-modification system"/>
    <property type="evidence" value="ECO:0007669"/>
    <property type="project" value="InterPro"/>
</dbReference>
<keyword evidence="4" id="KW-1185">Reference proteome</keyword>
<evidence type="ECO:0000259" key="2">
    <source>
        <dbReference type="Pfam" id="PF04471"/>
    </source>
</evidence>
<dbReference type="SUPFAM" id="SSF52980">
    <property type="entry name" value="Restriction endonuclease-like"/>
    <property type="match status" value="1"/>
</dbReference>
<proteinExistence type="predicted"/>
<keyword evidence="1" id="KW-0472">Membrane</keyword>
<evidence type="ECO:0000313" key="4">
    <source>
        <dbReference type="Proteomes" id="UP000516057"/>
    </source>
</evidence>
<reference evidence="3 4" key="1">
    <citation type="submission" date="2020-08" db="EMBL/GenBank/DDBJ databases">
        <title>Genome sequence of Acidovorax monticola KACC 19171T.</title>
        <authorList>
            <person name="Hyun D.-W."/>
            <person name="Bae J.-W."/>
        </authorList>
    </citation>
    <scope>NUCLEOTIDE SEQUENCE [LARGE SCALE GENOMIC DNA]</scope>
    <source>
        <strain evidence="3 4">KACC 19171</strain>
    </source>
</reference>
<keyword evidence="1" id="KW-0812">Transmembrane</keyword>
<dbReference type="InterPro" id="IPR007560">
    <property type="entry name" value="Restrct_endonuc_IV_Mrr"/>
</dbReference>
<keyword evidence="3" id="KW-0255">Endonuclease</keyword>
<dbReference type="KEGG" id="amon:H9L24_10925"/>